<feature type="transmembrane region" description="Helical" evidence="7">
    <location>
        <begin position="251"/>
        <end position="270"/>
    </location>
</feature>
<keyword evidence="2 7" id="KW-0813">Transport</keyword>
<evidence type="ECO:0000313" key="10">
    <source>
        <dbReference type="Proteomes" id="UP001333102"/>
    </source>
</evidence>
<dbReference type="Proteomes" id="UP001333102">
    <property type="component" value="Chromosome"/>
</dbReference>
<dbReference type="Pfam" id="PF00528">
    <property type="entry name" value="BPD_transp_1"/>
    <property type="match status" value="1"/>
</dbReference>
<accession>A0ABZ1BT32</accession>
<dbReference type="PANTHER" id="PTHR43744:SF12">
    <property type="entry name" value="ABC TRANSPORTER PERMEASE PROTEIN MG189-RELATED"/>
    <property type="match status" value="1"/>
</dbReference>
<dbReference type="EMBL" id="CP141614">
    <property type="protein sequence ID" value="WRP15620.1"/>
    <property type="molecule type" value="Genomic_DNA"/>
</dbReference>
<dbReference type="SUPFAM" id="SSF161098">
    <property type="entry name" value="MetI-like"/>
    <property type="match status" value="1"/>
</dbReference>
<evidence type="ECO:0000256" key="3">
    <source>
        <dbReference type="ARBA" id="ARBA00022475"/>
    </source>
</evidence>
<evidence type="ECO:0000256" key="2">
    <source>
        <dbReference type="ARBA" id="ARBA00022448"/>
    </source>
</evidence>
<feature type="transmembrane region" description="Helical" evidence="7">
    <location>
        <begin position="192"/>
        <end position="216"/>
    </location>
</feature>
<comment type="subcellular location">
    <subcellularLocation>
        <location evidence="1 7">Cell membrane</location>
        <topology evidence="1 7">Multi-pass membrane protein</topology>
    </subcellularLocation>
</comment>
<dbReference type="InterPro" id="IPR035906">
    <property type="entry name" value="MetI-like_sf"/>
</dbReference>
<keyword evidence="5 7" id="KW-1133">Transmembrane helix</keyword>
<evidence type="ECO:0000256" key="6">
    <source>
        <dbReference type="ARBA" id="ARBA00023136"/>
    </source>
</evidence>
<keyword evidence="4 7" id="KW-0812">Transmembrane</keyword>
<feature type="transmembrane region" description="Helical" evidence="7">
    <location>
        <begin position="118"/>
        <end position="138"/>
    </location>
</feature>
<feature type="transmembrane region" description="Helical" evidence="7">
    <location>
        <begin position="150"/>
        <end position="171"/>
    </location>
</feature>
<keyword evidence="10" id="KW-1185">Reference proteome</keyword>
<evidence type="ECO:0000256" key="4">
    <source>
        <dbReference type="ARBA" id="ARBA00022692"/>
    </source>
</evidence>
<evidence type="ECO:0000256" key="5">
    <source>
        <dbReference type="ARBA" id="ARBA00022989"/>
    </source>
</evidence>
<protein>
    <submittedName>
        <fullName evidence="9">Carbohydrate ABC transporter permease</fullName>
    </submittedName>
</protein>
<dbReference type="CDD" id="cd06261">
    <property type="entry name" value="TM_PBP2"/>
    <property type="match status" value="1"/>
</dbReference>
<dbReference type="PANTHER" id="PTHR43744">
    <property type="entry name" value="ABC TRANSPORTER PERMEASE PROTEIN MG189-RELATED-RELATED"/>
    <property type="match status" value="1"/>
</dbReference>
<keyword evidence="3" id="KW-1003">Cell membrane</keyword>
<name>A0ABZ1BT32_9FIRM</name>
<organism evidence="9 10">
    <name type="scientific">Geochorda subterranea</name>
    <dbReference type="NCBI Taxonomy" id="3109564"/>
    <lineage>
        <taxon>Bacteria</taxon>
        <taxon>Bacillati</taxon>
        <taxon>Bacillota</taxon>
        <taxon>Limnochordia</taxon>
        <taxon>Limnochordales</taxon>
        <taxon>Geochordaceae</taxon>
        <taxon>Geochorda</taxon>
    </lineage>
</organism>
<dbReference type="InterPro" id="IPR000515">
    <property type="entry name" value="MetI-like"/>
</dbReference>
<feature type="transmembrane region" description="Helical" evidence="7">
    <location>
        <begin position="87"/>
        <end position="106"/>
    </location>
</feature>
<dbReference type="PROSITE" id="PS50928">
    <property type="entry name" value="ABC_TM1"/>
    <property type="match status" value="1"/>
</dbReference>
<reference evidence="10" key="1">
    <citation type="submission" date="2023-12" db="EMBL/GenBank/DDBJ databases">
        <title>Novel isolates from deep terrestrial aquifers shed light on the physiology and ecology of the class Limnochordia.</title>
        <authorList>
            <person name="Karnachuk O.V."/>
            <person name="Lukina A.P."/>
            <person name="Avakyan M.R."/>
            <person name="Kadnikov V."/>
            <person name="Begmatov S."/>
            <person name="Beletsky A.V."/>
            <person name="Mardanov A.V."/>
            <person name="Ravin N.V."/>
        </authorList>
    </citation>
    <scope>NUCLEOTIDE SEQUENCE [LARGE SCALE GENOMIC DNA]</scope>
    <source>
        <strain evidence="10">LN</strain>
    </source>
</reference>
<comment type="similarity">
    <text evidence="7">Belongs to the binding-protein-dependent transport system permease family.</text>
</comment>
<gene>
    <name evidence="9" type="ORF">VLY81_05510</name>
</gene>
<proteinExistence type="inferred from homology"/>
<evidence type="ECO:0000313" key="9">
    <source>
        <dbReference type="EMBL" id="WRP15620.1"/>
    </source>
</evidence>
<dbReference type="Gene3D" id="1.10.3720.10">
    <property type="entry name" value="MetI-like"/>
    <property type="match status" value="1"/>
</dbReference>
<evidence type="ECO:0000256" key="7">
    <source>
        <dbReference type="RuleBase" id="RU363032"/>
    </source>
</evidence>
<evidence type="ECO:0000259" key="8">
    <source>
        <dbReference type="PROSITE" id="PS50928"/>
    </source>
</evidence>
<dbReference type="RefSeq" id="WP_324670026.1">
    <property type="nucleotide sequence ID" value="NZ_CP141614.1"/>
</dbReference>
<keyword evidence="6 7" id="KW-0472">Membrane</keyword>
<feature type="domain" description="ABC transmembrane type-1" evidence="8">
    <location>
        <begin position="81"/>
        <end position="270"/>
    </location>
</feature>
<feature type="transmembrane region" description="Helical" evidence="7">
    <location>
        <begin position="20"/>
        <end position="39"/>
    </location>
</feature>
<evidence type="ECO:0000256" key="1">
    <source>
        <dbReference type="ARBA" id="ARBA00004651"/>
    </source>
</evidence>
<sequence>MGVSARAGVRPRTRRVGSSLLSYALLGVAAVLMAMPFIWMVSSGFKSYREIFMDPFRLVPQQWTWTNYRDVFRVAPFHLYIFNTAKVTFFSTLGTLATSALGAYAFARLRFPGRDYLFMGYLATMMIPGQVTLVPRFILMRWLGLIDNHLALILPGMFTAYGTFLLRQFFLTIPRELEEAAAIDGAGFLRRFLTIILPQARPALATLAVFTLMWHWNDYLNPLIFLHSQRNRTLALGLAIFRGDVDVQWNLVMAAVTISVAPLVVAFLAAQRFFVEGIALTGLKG</sequence>